<feature type="compositionally biased region" description="Basic and acidic residues" evidence="1">
    <location>
        <begin position="68"/>
        <end position="85"/>
    </location>
</feature>
<accession>A0ABR4B1T2</accession>
<dbReference type="EMBL" id="JBHFEH010000042">
    <property type="protein sequence ID" value="KAL2050854.1"/>
    <property type="molecule type" value="Genomic_DNA"/>
</dbReference>
<evidence type="ECO:0000256" key="1">
    <source>
        <dbReference type="SAM" id="MobiDB-lite"/>
    </source>
</evidence>
<keyword evidence="3" id="KW-1185">Reference proteome</keyword>
<dbReference type="Proteomes" id="UP001590951">
    <property type="component" value="Unassembled WGS sequence"/>
</dbReference>
<feature type="region of interest" description="Disordered" evidence="1">
    <location>
        <begin position="57"/>
        <end position="105"/>
    </location>
</feature>
<name>A0ABR4B1T2_9LECA</name>
<comment type="caution">
    <text evidence="2">The sequence shown here is derived from an EMBL/GenBank/DDBJ whole genome shotgun (WGS) entry which is preliminary data.</text>
</comment>
<proteinExistence type="predicted"/>
<organism evidence="2 3">
    <name type="scientific">Lepraria finkii</name>
    <dbReference type="NCBI Taxonomy" id="1340010"/>
    <lineage>
        <taxon>Eukaryota</taxon>
        <taxon>Fungi</taxon>
        <taxon>Dikarya</taxon>
        <taxon>Ascomycota</taxon>
        <taxon>Pezizomycotina</taxon>
        <taxon>Lecanoromycetes</taxon>
        <taxon>OSLEUM clade</taxon>
        <taxon>Lecanoromycetidae</taxon>
        <taxon>Lecanorales</taxon>
        <taxon>Lecanorineae</taxon>
        <taxon>Stereocaulaceae</taxon>
        <taxon>Lepraria</taxon>
    </lineage>
</organism>
<gene>
    <name evidence="2" type="ORF">ABVK25_008915</name>
</gene>
<sequence length="105" mass="11871">MANSSHIDEEALADVLECGSISAIRLGVYKEEPTVMSHMLGRVLDEEQPLTAVAGHEHPIHGRAGPMKKSETEHPSQTRQKEHITEVQWDQYEIEERRSGSRTRL</sequence>
<evidence type="ECO:0000313" key="2">
    <source>
        <dbReference type="EMBL" id="KAL2050854.1"/>
    </source>
</evidence>
<protein>
    <submittedName>
        <fullName evidence="2">Uncharacterized protein</fullName>
    </submittedName>
</protein>
<reference evidence="2 3" key="1">
    <citation type="submission" date="2024-09" db="EMBL/GenBank/DDBJ databases">
        <title>Rethinking Asexuality: The Enigmatic Case of Functional Sexual Genes in Lepraria (Stereocaulaceae).</title>
        <authorList>
            <person name="Doellman M."/>
            <person name="Sun Y."/>
            <person name="Barcenas-Pena A."/>
            <person name="Lumbsch H.T."/>
            <person name="Grewe F."/>
        </authorList>
    </citation>
    <scope>NUCLEOTIDE SEQUENCE [LARGE SCALE GENOMIC DNA]</scope>
    <source>
        <strain evidence="2 3">Grewe 0041</strain>
    </source>
</reference>
<evidence type="ECO:0000313" key="3">
    <source>
        <dbReference type="Proteomes" id="UP001590951"/>
    </source>
</evidence>